<evidence type="ECO:0000256" key="3">
    <source>
        <dbReference type="ARBA" id="ARBA00022516"/>
    </source>
</evidence>
<evidence type="ECO:0000256" key="12">
    <source>
        <dbReference type="ARBA" id="ARBA00023098"/>
    </source>
</evidence>
<gene>
    <name evidence="19" type="ORF">Cvel_19376</name>
</gene>
<evidence type="ECO:0000256" key="8">
    <source>
        <dbReference type="ARBA" id="ARBA00022955"/>
    </source>
</evidence>
<evidence type="ECO:0000256" key="6">
    <source>
        <dbReference type="ARBA" id="ARBA00022778"/>
    </source>
</evidence>
<dbReference type="Gene3D" id="1.20.120.1630">
    <property type="match status" value="1"/>
</dbReference>
<dbReference type="GO" id="GO:0005789">
    <property type="term" value="C:endoplasmic reticulum membrane"/>
    <property type="evidence" value="ECO:0007669"/>
    <property type="project" value="TreeGrafter"/>
</dbReference>
<dbReference type="Pfam" id="PF01222">
    <property type="entry name" value="ERG4_ERG24"/>
    <property type="match status" value="1"/>
</dbReference>
<dbReference type="InterPro" id="IPR001171">
    <property type="entry name" value="ERG24_DHCR-like"/>
</dbReference>
<comment type="subcellular location">
    <subcellularLocation>
        <location evidence="1">Membrane</location>
        <topology evidence="1">Multi-pass membrane protein</topology>
    </subcellularLocation>
</comment>
<evidence type="ECO:0000256" key="13">
    <source>
        <dbReference type="ARBA" id="ARBA00023136"/>
    </source>
</evidence>
<keyword evidence="12" id="KW-0443">Lipid metabolism</keyword>
<evidence type="ECO:0000256" key="7">
    <source>
        <dbReference type="ARBA" id="ARBA00022857"/>
    </source>
</evidence>
<comment type="similarity">
    <text evidence="2">Belongs to the ERG4/ERG24 family.</text>
</comment>
<feature type="transmembrane region" description="Helical" evidence="18">
    <location>
        <begin position="241"/>
        <end position="262"/>
    </location>
</feature>
<dbReference type="GO" id="GO:0016132">
    <property type="term" value="P:brassinosteroid biosynthetic process"/>
    <property type="evidence" value="ECO:0007669"/>
    <property type="project" value="TreeGrafter"/>
</dbReference>
<evidence type="ECO:0000256" key="5">
    <source>
        <dbReference type="ARBA" id="ARBA00022692"/>
    </source>
</evidence>
<evidence type="ECO:0000256" key="11">
    <source>
        <dbReference type="ARBA" id="ARBA00023011"/>
    </source>
</evidence>
<sequence>MAKTKSAEVEGKGWFNNSIGGGFFPCRETLGPISLMVLTPLFSIFIVYVIREKGGSITAAFSGDRPGAAFLEWWPNPLDPEAIAILATFMGMALFLTRILPHEMFYGAVTPAGARPPYQANGPLFYVVATALFFAGSDYGLGLYNGGVLYDKYPEIIASLNVFAFLLCGILYVKGLVAPSTPDSGRASNFFFDFYYGTELHPNVLGFDVKQFTNCRFGMMWWALANVSFALKAIEMSKGGLPLAAMISAAAQWVYLLKFFLWETGYFNTMDIQVDRAGFYICWGCLVWVPAVYTSPCHFFAARYDVAKNLSPATAAFILFCACLMIWMNYDCDKQKQDFRKSGGKNNVWGQPPKFIRATYQTEKGEKRTSLLLCSGWWGIARHFHYVPEILASFFWVPPVQVSFFIPWFYVIFLTILLFDRAFRDELRCQGKYGKFYEDYCKLVPFRVIPLLF</sequence>
<dbReference type="EMBL" id="CDMZ01000735">
    <property type="protein sequence ID" value="CEM20421.1"/>
    <property type="molecule type" value="Genomic_DNA"/>
</dbReference>
<evidence type="ECO:0000256" key="17">
    <source>
        <dbReference type="ARBA" id="ARBA00042688"/>
    </source>
</evidence>
<evidence type="ECO:0000256" key="9">
    <source>
        <dbReference type="ARBA" id="ARBA00022989"/>
    </source>
</evidence>
<evidence type="ECO:0000256" key="18">
    <source>
        <dbReference type="SAM" id="Phobius"/>
    </source>
</evidence>
<accession>A0A0G4FYA6</accession>
<keyword evidence="10" id="KW-0560">Oxidoreductase</keyword>
<evidence type="ECO:0000256" key="2">
    <source>
        <dbReference type="ARBA" id="ARBA00005402"/>
    </source>
</evidence>
<feature type="transmembrane region" description="Helical" evidence="18">
    <location>
        <begin position="30"/>
        <end position="50"/>
    </location>
</feature>
<keyword evidence="15" id="KW-0753">Steroid metabolism</keyword>
<name>A0A0G4FYA6_9ALVE</name>
<feature type="transmembrane region" description="Helical" evidence="18">
    <location>
        <begin position="400"/>
        <end position="419"/>
    </location>
</feature>
<keyword evidence="7" id="KW-0521">NADP</keyword>
<evidence type="ECO:0000256" key="16">
    <source>
        <dbReference type="ARBA" id="ARBA00038851"/>
    </source>
</evidence>
<dbReference type="PhylomeDB" id="A0A0G4FYA6"/>
<feature type="transmembrane region" description="Helical" evidence="18">
    <location>
        <begin position="124"/>
        <end position="144"/>
    </location>
</feature>
<evidence type="ECO:0000256" key="1">
    <source>
        <dbReference type="ARBA" id="ARBA00004141"/>
    </source>
</evidence>
<keyword evidence="13 18" id="KW-0472">Membrane</keyword>
<keyword evidence="5 18" id="KW-0812">Transmembrane</keyword>
<evidence type="ECO:0000256" key="4">
    <source>
        <dbReference type="ARBA" id="ARBA00022548"/>
    </source>
</evidence>
<feature type="transmembrane region" description="Helical" evidence="18">
    <location>
        <begin position="313"/>
        <end position="330"/>
    </location>
</feature>
<keyword evidence="3" id="KW-0444">Lipid biosynthesis</keyword>
<protein>
    <recommendedName>
        <fullName evidence="16">7-dehydrocholesterol reductase</fullName>
        <ecNumber evidence="16">1.3.1.21</ecNumber>
    </recommendedName>
    <alternativeName>
        <fullName evidence="17">Sterol Delta(7)-reductase</fullName>
    </alternativeName>
</protein>
<evidence type="ECO:0000256" key="10">
    <source>
        <dbReference type="ARBA" id="ARBA00023002"/>
    </source>
</evidence>
<dbReference type="AlphaFoldDB" id="A0A0G4FYA6"/>
<keyword evidence="11" id="KW-0756">Sterol biosynthesis</keyword>
<dbReference type="PANTHER" id="PTHR21257">
    <property type="entry name" value="DELTA(14)-STEROL REDUCTASE"/>
    <property type="match status" value="1"/>
</dbReference>
<dbReference type="VEuPathDB" id="CryptoDB:Cvel_19376"/>
<dbReference type="PANTHER" id="PTHR21257:SF38">
    <property type="entry name" value="7-DEHYDROCHOLESTEROL REDUCTASE"/>
    <property type="match status" value="1"/>
</dbReference>
<proteinExistence type="inferred from homology"/>
<evidence type="ECO:0000256" key="15">
    <source>
        <dbReference type="ARBA" id="ARBA00023221"/>
    </source>
</evidence>
<organism evidence="19">
    <name type="scientific">Chromera velia CCMP2878</name>
    <dbReference type="NCBI Taxonomy" id="1169474"/>
    <lineage>
        <taxon>Eukaryota</taxon>
        <taxon>Sar</taxon>
        <taxon>Alveolata</taxon>
        <taxon>Colpodellida</taxon>
        <taxon>Chromeraceae</taxon>
        <taxon>Chromera</taxon>
    </lineage>
</organism>
<evidence type="ECO:0000313" key="19">
    <source>
        <dbReference type="EMBL" id="CEM20421.1"/>
    </source>
</evidence>
<keyword evidence="14" id="KW-1207">Sterol metabolism</keyword>
<reference evidence="19" key="1">
    <citation type="submission" date="2014-11" db="EMBL/GenBank/DDBJ databases">
        <authorList>
            <person name="Otto D Thomas"/>
            <person name="Naeem Raeece"/>
        </authorList>
    </citation>
    <scope>NUCLEOTIDE SEQUENCE</scope>
</reference>
<dbReference type="GO" id="GO:0006695">
    <property type="term" value="P:cholesterol biosynthetic process"/>
    <property type="evidence" value="ECO:0007669"/>
    <property type="project" value="UniProtKB-KW"/>
</dbReference>
<keyword evidence="8" id="KW-0752">Steroid biosynthesis</keyword>
<feature type="transmembrane region" description="Helical" evidence="18">
    <location>
        <begin position="82"/>
        <end position="100"/>
    </location>
</feature>
<dbReference type="GO" id="GO:0047598">
    <property type="term" value="F:7-dehydrocholesterol reductase activity"/>
    <property type="evidence" value="ECO:0007669"/>
    <property type="project" value="UniProtKB-EC"/>
</dbReference>
<keyword evidence="4" id="KW-0153">Cholesterol metabolism</keyword>
<feature type="transmembrane region" description="Helical" evidence="18">
    <location>
        <begin position="156"/>
        <end position="173"/>
    </location>
</feature>
<dbReference type="EC" id="1.3.1.21" evidence="16"/>
<feature type="transmembrane region" description="Helical" evidence="18">
    <location>
        <begin position="277"/>
        <end position="301"/>
    </location>
</feature>
<evidence type="ECO:0000256" key="14">
    <source>
        <dbReference type="ARBA" id="ARBA00023166"/>
    </source>
</evidence>
<keyword evidence="9 18" id="KW-1133">Transmembrane helix</keyword>
<keyword evidence="6" id="KW-0152">Cholesterol biosynthesis</keyword>